<dbReference type="InterPro" id="IPR020940">
    <property type="entry name" value="Thymidylate_synthase_AS"/>
</dbReference>
<dbReference type="GO" id="GO:0005829">
    <property type="term" value="C:cytosol"/>
    <property type="evidence" value="ECO:0007669"/>
    <property type="project" value="TreeGrafter"/>
</dbReference>
<feature type="active site" evidence="9">
    <location>
        <position position="146"/>
    </location>
</feature>
<comment type="subunit">
    <text evidence="1 8">Homodimer.</text>
</comment>
<comment type="subcellular location">
    <subcellularLocation>
        <location evidence="8">Cytoplasm</location>
    </subcellularLocation>
</comment>
<dbReference type="Gene3D" id="3.30.572.10">
    <property type="entry name" value="Thymidylate synthase/dCMP hydroxymethylase domain"/>
    <property type="match status" value="1"/>
</dbReference>
<feature type="binding site" evidence="8">
    <location>
        <begin position="126"/>
        <end position="127"/>
    </location>
    <ligand>
        <name>dUMP</name>
        <dbReference type="ChEBI" id="CHEBI:246422"/>
        <note>ligand shared between dimeric partners</note>
    </ligand>
</feature>
<dbReference type="InterPro" id="IPR023451">
    <property type="entry name" value="Thymidate_synth/dCMP_Mease_dom"/>
</dbReference>
<evidence type="ECO:0000313" key="11">
    <source>
        <dbReference type="EMBL" id="GAK44849.1"/>
    </source>
</evidence>
<proteinExistence type="inferred from homology"/>
<dbReference type="NCBIfam" id="TIGR03284">
    <property type="entry name" value="thym_sym"/>
    <property type="match status" value="2"/>
</dbReference>
<dbReference type="eggNOG" id="COG0207">
    <property type="taxonomic scope" value="Bacteria"/>
</dbReference>
<comment type="similarity">
    <text evidence="8">Belongs to the thymidylate synthase family. Bacterial-type ThyA subfamily.</text>
</comment>
<keyword evidence="6 8" id="KW-0545">Nucleotide biosynthesis</keyword>
<dbReference type="GO" id="GO:0006231">
    <property type="term" value="P:dTMP biosynthetic process"/>
    <property type="evidence" value="ECO:0007669"/>
    <property type="project" value="UniProtKB-UniRule"/>
</dbReference>
<comment type="caution">
    <text evidence="11">The sequence shown here is derived from an EMBL/GenBank/DDBJ whole genome shotgun (WGS) entry which is preliminary data.</text>
</comment>
<comment type="pathway">
    <text evidence="8">Pyrimidine metabolism; dTTP biosynthesis.</text>
</comment>
<gene>
    <name evidence="8" type="primary">thyA</name>
    <name evidence="11" type="ORF">M2A_1348</name>
</gene>
<keyword evidence="5 8" id="KW-0808">Transferase</keyword>
<protein>
    <recommendedName>
        <fullName evidence="2 8">Thymidylate synthase</fullName>
        <shortName evidence="8">TS</shortName>
        <shortName evidence="8">TSase</shortName>
        <ecNumber evidence="2 8">2.1.1.45</ecNumber>
    </recommendedName>
</protein>
<dbReference type="PRINTS" id="PR00108">
    <property type="entry name" value="THYMDSNTHASE"/>
</dbReference>
<dbReference type="PANTHER" id="PTHR11548">
    <property type="entry name" value="THYMIDYLATE SYNTHASE 1"/>
    <property type="match status" value="1"/>
</dbReference>
<dbReference type="GO" id="GO:0004799">
    <property type="term" value="F:thymidylate synthase activity"/>
    <property type="evidence" value="ECO:0007669"/>
    <property type="project" value="UniProtKB-UniRule"/>
</dbReference>
<feature type="domain" description="Thymidylate synthase/dCMP hydroxymethylase" evidence="10">
    <location>
        <begin position="2"/>
        <end position="264"/>
    </location>
</feature>
<evidence type="ECO:0000256" key="3">
    <source>
        <dbReference type="ARBA" id="ARBA00022490"/>
    </source>
</evidence>
<dbReference type="InterPro" id="IPR000398">
    <property type="entry name" value="Thymidylate_synthase"/>
</dbReference>
<evidence type="ECO:0000313" key="12">
    <source>
        <dbReference type="Proteomes" id="UP000028702"/>
    </source>
</evidence>
<dbReference type="AlphaFoldDB" id="A0A081B9Y1"/>
<dbReference type="CDD" id="cd00351">
    <property type="entry name" value="TS_Pyrimidine_HMase"/>
    <property type="match status" value="1"/>
</dbReference>
<feature type="binding site" evidence="8">
    <location>
        <position position="263"/>
    </location>
    <ligand>
        <name>(6R)-5,10-methylene-5,6,7,8-tetrahydrofolate</name>
        <dbReference type="ChEBI" id="CHEBI:15636"/>
    </ligand>
</feature>
<evidence type="ECO:0000256" key="6">
    <source>
        <dbReference type="ARBA" id="ARBA00022727"/>
    </source>
</evidence>
<name>A0A081B9Y1_9HYPH</name>
<dbReference type="RefSeq" id="WP_045444794.1">
    <property type="nucleotide sequence ID" value="NZ_BBIO01000005.1"/>
</dbReference>
<evidence type="ECO:0000256" key="2">
    <source>
        <dbReference type="ARBA" id="ARBA00011947"/>
    </source>
</evidence>
<dbReference type="PROSITE" id="PS00091">
    <property type="entry name" value="THYMIDYLATE_SYNTHASE"/>
    <property type="match status" value="1"/>
</dbReference>
<dbReference type="FunFam" id="3.30.572.10:FF:000001">
    <property type="entry name" value="Thymidylate synthase"/>
    <property type="match status" value="1"/>
</dbReference>
<dbReference type="InterPro" id="IPR036926">
    <property type="entry name" value="Thymidate_synth/dCMP_Mease_sf"/>
</dbReference>
<organism evidence="11 12">
    <name type="scientific">Tepidicaulis marinus</name>
    <dbReference type="NCBI Taxonomy" id="1333998"/>
    <lineage>
        <taxon>Bacteria</taxon>
        <taxon>Pseudomonadati</taxon>
        <taxon>Pseudomonadota</taxon>
        <taxon>Alphaproteobacteria</taxon>
        <taxon>Hyphomicrobiales</taxon>
        <taxon>Parvibaculaceae</taxon>
        <taxon>Tepidicaulis</taxon>
    </lineage>
</organism>
<keyword evidence="12" id="KW-1185">Reference proteome</keyword>
<evidence type="ECO:0000256" key="7">
    <source>
        <dbReference type="ARBA" id="ARBA00047344"/>
    </source>
</evidence>
<evidence type="ECO:0000256" key="5">
    <source>
        <dbReference type="ARBA" id="ARBA00022679"/>
    </source>
</evidence>
<dbReference type="Proteomes" id="UP000028702">
    <property type="component" value="Unassembled WGS sequence"/>
</dbReference>
<dbReference type="PANTHER" id="PTHR11548:SF9">
    <property type="entry name" value="THYMIDYLATE SYNTHASE"/>
    <property type="match status" value="1"/>
</dbReference>
<feature type="binding site" description="in other chain" evidence="8">
    <location>
        <position position="21"/>
    </location>
    <ligand>
        <name>dUMP</name>
        <dbReference type="ChEBI" id="CHEBI:246422"/>
        <note>ligand shared between dimeric partners</note>
    </ligand>
</feature>
<comment type="catalytic activity">
    <reaction evidence="7 8">
        <text>dUMP + (6R)-5,10-methylene-5,6,7,8-tetrahydrofolate = 7,8-dihydrofolate + dTMP</text>
        <dbReference type="Rhea" id="RHEA:12104"/>
        <dbReference type="ChEBI" id="CHEBI:15636"/>
        <dbReference type="ChEBI" id="CHEBI:57451"/>
        <dbReference type="ChEBI" id="CHEBI:63528"/>
        <dbReference type="ChEBI" id="CHEBI:246422"/>
        <dbReference type="EC" id="2.1.1.45"/>
    </reaction>
</comment>
<accession>A0A081B9Y1</accession>
<evidence type="ECO:0000256" key="8">
    <source>
        <dbReference type="HAMAP-Rule" id="MF_00008"/>
    </source>
</evidence>
<evidence type="ECO:0000256" key="1">
    <source>
        <dbReference type="ARBA" id="ARBA00011738"/>
    </source>
</evidence>
<dbReference type="InterPro" id="IPR045097">
    <property type="entry name" value="Thymidate_synth/dCMP_Mease"/>
</dbReference>
<evidence type="ECO:0000259" key="10">
    <source>
        <dbReference type="Pfam" id="PF00303"/>
    </source>
</evidence>
<reference evidence="11 12" key="1">
    <citation type="submission" date="2014-07" db="EMBL/GenBank/DDBJ databases">
        <title>Tepidicaulis marinum gen. nov., sp. nov., a novel marine bacterium denitrifying nitrate to nitrous oxide strictly under microaerobic conditions.</title>
        <authorList>
            <person name="Takeuchi M."/>
            <person name="Yamagishi T."/>
            <person name="Kamagata Y."/>
            <person name="Oshima K."/>
            <person name="Hattori M."/>
            <person name="Katayama T."/>
            <person name="Hanada S."/>
            <person name="Tamaki H."/>
            <person name="Marumo K."/>
            <person name="Maeda H."/>
            <person name="Nedachi M."/>
            <person name="Iwasaki W."/>
            <person name="Suwa Y."/>
            <person name="Sakata S."/>
        </authorList>
    </citation>
    <scope>NUCLEOTIDE SEQUENCE [LARGE SCALE GENOMIC DNA]</scope>
    <source>
        <strain evidence="11 12">MA2</strain>
    </source>
</reference>
<keyword evidence="4 8" id="KW-0489">Methyltransferase</keyword>
<dbReference type="EC" id="2.1.1.45" evidence="2 8"/>
<feature type="binding site" description="in other chain" evidence="8">
    <location>
        <position position="177"/>
    </location>
    <ligand>
        <name>dUMP</name>
        <dbReference type="ChEBI" id="CHEBI:246422"/>
        <note>ligand shared between dimeric partners</note>
    </ligand>
</feature>
<evidence type="ECO:0000256" key="4">
    <source>
        <dbReference type="ARBA" id="ARBA00022603"/>
    </source>
</evidence>
<feature type="active site" description="Nucleophile" evidence="8">
    <location>
        <position position="146"/>
    </location>
</feature>
<dbReference type="EMBL" id="BBIO01000005">
    <property type="protein sequence ID" value="GAK44849.1"/>
    <property type="molecule type" value="Genomic_DNA"/>
</dbReference>
<dbReference type="NCBIfam" id="NF002497">
    <property type="entry name" value="PRK01827.1-3"/>
    <property type="match status" value="1"/>
</dbReference>
<dbReference type="UniPathway" id="UPA00575"/>
<dbReference type="HAMAP" id="MF_00008">
    <property type="entry name" value="Thymidy_synth_bact"/>
    <property type="match status" value="1"/>
</dbReference>
<dbReference type="NCBIfam" id="NF002499">
    <property type="entry name" value="PRK01827.1-5"/>
    <property type="match status" value="1"/>
</dbReference>
<sequence length="264" mass="30059">MQQYLDLMRLVRDKGVEKSDRTGTGTRSVFGHQMRFDLSEGFPLVTTKKLHLKSIIHELLWFLAGDTNIAYLKANGVRIWDEWADENGDLGPVYGHQWRSWPAPGGTKIDQIKNLIQQIEKNPDSRRLIVSAWNVADVDHMALPPCHCLFQFYVADGKLSCQLYQRSADIFLGVPFNIASYALLTMMIAQVTGLQPGEFIHTFGDAHLYLNHLEQADKQLQRNPRPLPQMKINPDVKSIFDFTYDDFELVGYDPHPHIAAPVAV</sequence>
<evidence type="ECO:0000256" key="9">
    <source>
        <dbReference type="PROSITE-ProRule" id="PRU10016"/>
    </source>
</evidence>
<comment type="function">
    <text evidence="8">Catalyzes the reductive methylation of 2'-deoxyuridine-5'-monophosphate (dUMP) to 2'-deoxythymidine-5'-monophosphate (dTMP) while utilizing 5,10-methylenetetrahydrofolate (mTHF) as the methyl donor and reductant in the reaction, yielding dihydrofolate (DHF) as a by-product. This enzymatic reaction provides an intracellular de novo source of dTMP, an essential precursor for DNA biosynthesis.</text>
</comment>
<dbReference type="GO" id="GO:0032259">
    <property type="term" value="P:methylation"/>
    <property type="evidence" value="ECO:0007669"/>
    <property type="project" value="UniProtKB-KW"/>
</dbReference>
<dbReference type="GO" id="GO:0006235">
    <property type="term" value="P:dTTP biosynthetic process"/>
    <property type="evidence" value="ECO:0007669"/>
    <property type="project" value="UniProtKB-UniRule"/>
</dbReference>
<feature type="binding site" evidence="8">
    <location>
        <position position="51"/>
    </location>
    <ligand>
        <name>(6R)-5,10-methylene-5,6,7,8-tetrahydrofolate</name>
        <dbReference type="ChEBI" id="CHEBI:15636"/>
    </ligand>
</feature>
<dbReference type="Pfam" id="PF00303">
    <property type="entry name" value="Thymidylat_synt"/>
    <property type="match status" value="1"/>
</dbReference>
<feature type="binding site" description="in other chain" evidence="8">
    <location>
        <begin position="166"/>
        <end position="169"/>
    </location>
    <ligand>
        <name>dUMP</name>
        <dbReference type="ChEBI" id="CHEBI:246422"/>
        <note>ligand shared between dimeric partners</note>
    </ligand>
</feature>
<keyword evidence="3 8" id="KW-0963">Cytoplasm</keyword>
<feature type="binding site" evidence="8">
    <location>
        <position position="169"/>
    </location>
    <ligand>
        <name>(6R)-5,10-methylene-5,6,7,8-tetrahydrofolate</name>
        <dbReference type="ChEBI" id="CHEBI:15636"/>
    </ligand>
</feature>
<dbReference type="STRING" id="1333998.M2A_1348"/>
<dbReference type="SUPFAM" id="SSF55831">
    <property type="entry name" value="Thymidylate synthase/dCMP hydroxymethylase"/>
    <property type="match status" value="1"/>
</dbReference>
<feature type="binding site" description="in other chain" evidence="8">
    <location>
        <begin position="207"/>
        <end position="209"/>
    </location>
    <ligand>
        <name>dUMP</name>
        <dbReference type="ChEBI" id="CHEBI:246422"/>
        <note>ligand shared between dimeric partners</note>
    </ligand>
</feature>